<accession>A0A409X9H6</accession>
<dbReference type="Proteomes" id="UP000284842">
    <property type="component" value="Unassembled WGS sequence"/>
</dbReference>
<dbReference type="InParanoid" id="A0A409X9H6"/>
<comment type="caution">
    <text evidence="1">The sequence shown here is derived from an EMBL/GenBank/DDBJ whole genome shotgun (WGS) entry which is preliminary data.</text>
</comment>
<keyword evidence="2" id="KW-1185">Reference proteome</keyword>
<organism evidence="1 2">
    <name type="scientific">Panaeolus cyanescens</name>
    <dbReference type="NCBI Taxonomy" id="181874"/>
    <lineage>
        <taxon>Eukaryota</taxon>
        <taxon>Fungi</taxon>
        <taxon>Dikarya</taxon>
        <taxon>Basidiomycota</taxon>
        <taxon>Agaricomycotina</taxon>
        <taxon>Agaricomycetes</taxon>
        <taxon>Agaricomycetidae</taxon>
        <taxon>Agaricales</taxon>
        <taxon>Agaricineae</taxon>
        <taxon>Galeropsidaceae</taxon>
        <taxon>Panaeolus</taxon>
    </lineage>
</organism>
<dbReference type="AlphaFoldDB" id="A0A409X9H6"/>
<name>A0A409X9H6_9AGAR</name>
<evidence type="ECO:0000313" key="2">
    <source>
        <dbReference type="Proteomes" id="UP000284842"/>
    </source>
</evidence>
<proteinExistence type="predicted"/>
<gene>
    <name evidence="1" type="ORF">CVT24_000129</name>
</gene>
<dbReference type="EMBL" id="NHTK01004285">
    <property type="protein sequence ID" value="PPQ87371.1"/>
    <property type="molecule type" value="Genomic_DNA"/>
</dbReference>
<sequence>MDVYIAALDPGQRYPPAQASGEGNDCRCSTIYYSMLSACAYCQGRSWISWDAQTIPNCVSTFDRHFPISMPSGVRVPSWANLDIIVSFALIACRGSFFHSIRVIALSHKARLTQPGLGIV</sequence>
<reference evidence="1 2" key="1">
    <citation type="journal article" date="2018" name="Evol. Lett.">
        <title>Horizontal gene cluster transfer increased hallucinogenic mushroom diversity.</title>
        <authorList>
            <person name="Reynolds H.T."/>
            <person name="Vijayakumar V."/>
            <person name="Gluck-Thaler E."/>
            <person name="Korotkin H.B."/>
            <person name="Matheny P.B."/>
            <person name="Slot J.C."/>
        </authorList>
    </citation>
    <scope>NUCLEOTIDE SEQUENCE [LARGE SCALE GENOMIC DNA]</scope>
    <source>
        <strain evidence="1 2">2629</strain>
    </source>
</reference>
<evidence type="ECO:0000313" key="1">
    <source>
        <dbReference type="EMBL" id="PPQ87371.1"/>
    </source>
</evidence>
<dbReference type="OrthoDB" id="2576311at2759"/>
<protein>
    <submittedName>
        <fullName evidence="1">Uncharacterized protein</fullName>
    </submittedName>
</protein>